<dbReference type="InterPro" id="IPR036063">
    <property type="entry name" value="Smr_dom_sf"/>
</dbReference>
<proteinExistence type="predicted"/>
<dbReference type="SUPFAM" id="SSF158949">
    <property type="entry name" value="Smr-associated domain-like"/>
    <property type="match status" value="1"/>
</dbReference>
<feature type="domain" description="Smr" evidence="1">
    <location>
        <begin position="276"/>
        <end position="326"/>
    </location>
</feature>
<name>A0A916YK28_9BACT</name>
<dbReference type="Gene3D" id="3.30.1370.110">
    <property type="match status" value="1"/>
</dbReference>
<sequence>MNIGDKVRLIHSKEEGIVTRFLKNDVVEVEIEEGFKLPVLRKELAVVSKAEDKAFKPQARVQETIAPQRSSSERSSSHVKADKGIYLAFLPINDKLVSLHIINNSDWDLPYSLTCGSEKTHRGLMGGFLNARSFQKYPIDLDLKDFDDWGNLSFQAFYYNFGYFTERPTFVKRMRLRANTFFNHKKSAPILAKDCFLFQLDAEDLPLVINPAELKEKMMQPKTEEIPLKTVEKPAPTIDLHIEQLTTNFLSMNNAQMLDLQLRTFETKFENAIATGMDEIVFIHGVGNGILKQEIQKKLAGHKNVAWFQDAQKEKFGYGATRIKIK</sequence>
<dbReference type="Gene3D" id="2.60.40.1600">
    <property type="entry name" value="Smr-associated-like"/>
    <property type="match status" value="1"/>
</dbReference>
<evidence type="ECO:0000313" key="3">
    <source>
        <dbReference type="Proteomes" id="UP000609064"/>
    </source>
</evidence>
<reference evidence="2" key="2">
    <citation type="submission" date="2020-09" db="EMBL/GenBank/DDBJ databases">
        <authorList>
            <person name="Sun Q."/>
            <person name="Zhou Y."/>
        </authorList>
    </citation>
    <scope>NUCLEOTIDE SEQUENCE</scope>
    <source>
        <strain evidence="2">CGMCC 1.15958</strain>
    </source>
</reference>
<dbReference type="Pfam" id="PF01713">
    <property type="entry name" value="Smr"/>
    <property type="match status" value="1"/>
</dbReference>
<dbReference type="Proteomes" id="UP000609064">
    <property type="component" value="Unassembled WGS sequence"/>
</dbReference>
<gene>
    <name evidence="2" type="ORF">GCM10011514_11510</name>
</gene>
<dbReference type="InterPro" id="IPR018598">
    <property type="entry name" value="DUF2027"/>
</dbReference>
<evidence type="ECO:0000313" key="2">
    <source>
        <dbReference type="EMBL" id="GGD49049.1"/>
    </source>
</evidence>
<dbReference type="InterPro" id="IPR036781">
    <property type="entry name" value="Smr_assoc-like_sf"/>
</dbReference>
<keyword evidence="3" id="KW-1185">Reference proteome</keyword>
<comment type="caution">
    <text evidence="2">The sequence shown here is derived from an EMBL/GenBank/DDBJ whole genome shotgun (WGS) entry which is preliminary data.</text>
</comment>
<dbReference type="PROSITE" id="PS50828">
    <property type="entry name" value="SMR"/>
    <property type="match status" value="1"/>
</dbReference>
<protein>
    <submittedName>
        <fullName evidence="2">Mannonate oxidoreductase</fullName>
    </submittedName>
</protein>
<dbReference type="EMBL" id="BMKK01000002">
    <property type="protein sequence ID" value="GGD49049.1"/>
    <property type="molecule type" value="Genomic_DNA"/>
</dbReference>
<dbReference type="RefSeq" id="WP_188765082.1">
    <property type="nucleotide sequence ID" value="NZ_BMKK01000002.1"/>
</dbReference>
<organism evidence="2 3">
    <name type="scientific">Emticicia aquatilis</name>
    <dbReference type="NCBI Taxonomy" id="1537369"/>
    <lineage>
        <taxon>Bacteria</taxon>
        <taxon>Pseudomonadati</taxon>
        <taxon>Bacteroidota</taxon>
        <taxon>Cytophagia</taxon>
        <taxon>Cytophagales</taxon>
        <taxon>Leadbetterellaceae</taxon>
        <taxon>Emticicia</taxon>
    </lineage>
</organism>
<dbReference type="AlphaFoldDB" id="A0A916YK28"/>
<evidence type="ECO:0000259" key="1">
    <source>
        <dbReference type="PROSITE" id="PS50828"/>
    </source>
</evidence>
<reference evidence="2" key="1">
    <citation type="journal article" date="2014" name="Int. J. Syst. Evol. Microbiol.">
        <title>Complete genome sequence of Corynebacterium casei LMG S-19264T (=DSM 44701T), isolated from a smear-ripened cheese.</title>
        <authorList>
            <consortium name="US DOE Joint Genome Institute (JGI-PGF)"/>
            <person name="Walter F."/>
            <person name="Albersmeier A."/>
            <person name="Kalinowski J."/>
            <person name="Ruckert C."/>
        </authorList>
    </citation>
    <scope>NUCLEOTIDE SEQUENCE</scope>
    <source>
        <strain evidence="2">CGMCC 1.15958</strain>
    </source>
</reference>
<dbReference type="InterPro" id="IPR002625">
    <property type="entry name" value="Smr_dom"/>
</dbReference>
<dbReference type="Pfam" id="PF09640">
    <property type="entry name" value="DUF2027"/>
    <property type="match status" value="1"/>
</dbReference>
<accession>A0A916YK28</accession>